<dbReference type="RefSeq" id="WP_190952446.1">
    <property type="nucleotide sequence ID" value="NZ_JACJTC010000034.1"/>
</dbReference>
<dbReference type="Pfam" id="PF08659">
    <property type="entry name" value="KR"/>
    <property type="match status" value="1"/>
</dbReference>
<dbReference type="InterPro" id="IPR014031">
    <property type="entry name" value="Ketoacyl_synth_C"/>
</dbReference>
<dbReference type="PROSITE" id="PS00455">
    <property type="entry name" value="AMP_BINDING"/>
    <property type="match status" value="1"/>
</dbReference>
<evidence type="ECO:0000259" key="8">
    <source>
        <dbReference type="PROSITE" id="PS52004"/>
    </source>
</evidence>
<keyword evidence="4" id="KW-0436">Ligase</keyword>
<keyword evidence="2" id="KW-0596">Phosphopantetheine</keyword>
<dbReference type="Gene3D" id="2.30.38.10">
    <property type="entry name" value="Luciferase, Domain 3"/>
    <property type="match status" value="1"/>
</dbReference>
<dbReference type="SUPFAM" id="SSF47336">
    <property type="entry name" value="ACP-like"/>
    <property type="match status" value="2"/>
</dbReference>
<dbReference type="InterPro" id="IPR020845">
    <property type="entry name" value="AMP-binding_CS"/>
</dbReference>
<dbReference type="Gene3D" id="3.40.366.10">
    <property type="entry name" value="Malonyl-Coenzyme A Acyl Carrier Protein, domain 2"/>
    <property type="match status" value="1"/>
</dbReference>
<dbReference type="Pfam" id="PF00881">
    <property type="entry name" value="Nitroreductase"/>
    <property type="match status" value="1"/>
</dbReference>
<dbReference type="InterPro" id="IPR029479">
    <property type="entry name" value="Nitroreductase"/>
</dbReference>
<dbReference type="InterPro" id="IPR013968">
    <property type="entry name" value="PKS_KR"/>
</dbReference>
<dbReference type="Gene3D" id="3.30.70.250">
    <property type="entry name" value="Malonyl-CoA ACP transacylase, ACP-binding"/>
    <property type="match status" value="1"/>
</dbReference>
<dbReference type="InterPro" id="IPR009081">
    <property type="entry name" value="PP-bd_ACP"/>
</dbReference>
<dbReference type="InterPro" id="IPR001242">
    <property type="entry name" value="Condensation_dom"/>
</dbReference>
<dbReference type="CDD" id="cd12114">
    <property type="entry name" value="A_NRPS_TlmIV_like"/>
    <property type="match status" value="1"/>
</dbReference>
<dbReference type="InterPro" id="IPR049490">
    <property type="entry name" value="C883_1060-like_KR_N"/>
</dbReference>
<dbReference type="Gene3D" id="1.10.1200.10">
    <property type="entry name" value="ACP-like"/>
    <property type="match status" value="2"/>
</dbReference>
<evidence type="ECO:0000256" key="2">
    <source>
        <dbReference type="ARBA" id="ARBA00022450"/>
    </source>
</evidence>
<dbReference type="InterPro" id="IPR001227">
    <property type="entry name" value="Ac_transferase_dom_sf"/>
</dbReference>
<organism evidence="9 10">
    <name type="scientific">Nostoc punctiforme FACHB-252</name>
    <dbReference type="NCBI Taxonomy" id="1357509"/>
    <lineage>
        <taxon>Bacteria</taxon>
        <taxon>Bacillati</taxon>
        <taxon>Cyanobacteriota</taxon>
        <taxon>Cyanophyceae</taxon>
        <taxon>Nostocales</taxon>
        <taxon>Nostocaceae</taxon>
        <taxon>Nostoc</taxon>
    </lineage>
</organism>
<dbReference type="Gene3D" id="3.40.109.10">
    <property type="entry name" value="NADH Oxidase"/>
    <property type="match status" value="1"/>
</dbReference>
<dbReference type="InterPro" id="IPR014030">
    <property type="entry name" value="Ketoacyl_synth_N"/>
</dbReference>
<dbReference type="Pfam" id="PF22621">
    <property type="entry name" value="CurL-like_PKS_C"/>
    <property type="match status" value="1"/>
</dbReference>
<dbReference type="PANTHER" id="PTHR43775:SF51">
    <property type="entry name" value="INACTIVE PHENOLPHTHIOCEROL SYNTHESIS POLYKETIDE SYNTHASE TYPE I PKS1-RELATED"/>
    <property type="match status" value="1"/>
</dbReference>
<dbReference type="InterPro" id="IPR045851">
    <property type="entry name" value="AMP-bd_C_sf"/>
</dbReference>
<keyword evidence="5" id="KW-0808">Transferase</keyword>
<dbReference type="Pfam" id="PF00698">
    <property type="entry name" value="Acyl_transf_1"/>
    <property type="match status" value="1"/>
</dbReference>
<dbReference type="PROSITE" id="PS00606">
    <property type="entry name" value="KS3_1"/>
    <property type="match status" value="1"/>
</dbReference>
<dbReference type="PANTHER" id="PTHR43775">
    <property type="entry name" value="FATTY ACID SYNTHASE"/>
    <property type="match status" value="1"/>
</dbReference>
<evidence type="ECO:0000313" key="9">
    <source>
        <dbReference type="EMBL" id="MBD2615910.1"/>
    </source>
</evidence>
<dbReference type="Gene3D" id="3.40.50.980">
    <property type="match status" value="2"/>
</dbReference>
<dbReference type="SUPFAM" id="SSF55469">
    <property type="entry name" value="FMN-dependent nitroreductase-like"/>
    <property type="match status" value="1"/>
</dbReference>
<dbReference type="InterPro" id="IPR018201">
    <property type="entry name" value="Ketoacyl_synth_AS"/>
</dbReference>
<evidence type="ECO:0000259" key="7">
    <source>
        <dbReference type="PROSITE" id="PS50075"/>
    </source>
</evidence>
<accession>A0ABR8HLE3</accession>
<keyword evidence="10" id="KW-1185">Reference proteome</keyword>
<dbReference type="InterPro" id="IPR036291">
    <property type="entry name" value="NAD(P)-bd_dom_sf"/>
</dbReference>
<evidence type="ECO:0000256" key="5">
    <source>
        <dbReference type="ARBA" id="ARBA00022679"/>
    </source>
</evidence>
<feature type="domain" description="Ketosynthase family 3 (KS3)" evidence="8">
    <location>
        <begin position="10"/>
        <end position="437"/>
    </location>
</feature>
<gene>
    <name evidence="9" type="ORF">H6G94_32470</name>
</gene>
<evidence type="ECO:0000256" key="1">
    <source>
        <dbReference type="ARBA" id="ARBA00001957"/>
    </source>
</evidence>
<feature type="domain" description="Carrier" evidence="7">
    <location>
        <begin position="2776"/>
        <end position="2851"/>
    </location>
</feature>
<dbReference type="InterPro" id="IPR023213">
    <property type="entry name" value="CAT-like_dom_sf"/>
</dbReference>
<dbReference type="InterPro" id="IPR010071">
    <property type="entry name" value="AA_adenyl_dom"/>
</dbReference>
<name>A0ABR8HLE3_NOSPU</name>
<dbReference type="InterPro" id="IPR000415">
    <property type="entry name" value="Nitroreductase-like"/>
</dbReference>
<dbReference type="PROSITE" id="PS00012">
    <property type="entry name" value="PHOSPHOPANTETHEINE"/>
    <property type="match status" value="2"/>
</dbReference>
<dbReference type="Proteomes" id="UP000606396">
    <property type="component" value="Unassembled WGS sequence"/>
</dbReference>
<proteinExistence type="inferred from homology"/>
<dbReference type="SMART" id="SM00822">
    <property type="entry name" value="PKS_KR"/>
    <property type="match status" value="1"/>
</dbReference>
<dbReference type="Gene3D" id="3.30.70.3290">
    <property type="match status" value="1"/>
</dbReference>
<dbReference type="SMART" id="SM00823">
    <property type="entry name" value="PKS_PP"/>
    <property type="match status" value="2"/>
</dbReference>
<dbReference type="SUPFAM" id="SSF56801">
    <property type="entry name" value="Acetyl-CoA synthetase-like"/>
    <property type="match status" value="1"/>
</dbReference>
<dbReference type="InterPro" id="IPR014043">
    <property type="entry name" value="Acyl_transferase_dom"/>
</dbReference>
<comment type="similarity">
    <text evidence="6">In the C-terminal section; belongs to the NRP synthetase family.</text>
</comment>
<dbReference type="SUPFAM" id="SSF55048">
    <property type="entry name" value="Probable ACP-binding domain of malonyl-CoA ACP transacylase"/>
    <property type="match status" value="1"/>
</dbReference>
<dbReference type="InterPro" id="IPR016039">
    <property type="entry name" value="Thiolase-like"/>
</dbReference>
<dbReference type="InterPro" id="IPR050091">
    <property type="entry name" value="PKS_NRPS_Biosynth_Enz"/>
</dbReference>
<dbReference type="Gene3D" id="3.30.300.30">
    <property type="match status" value="2"/>
</dbReference>
<dbReference type="SMART" id="SM00827">
    <property type="entry name" value="PKS_AT"/>
    <property type="match status" value="1"/>
</dbReference>
<dbReference type="Gene3D" id="3.30.559.30">
    <property type="entry name" value="Nonribosomal peptide synthetase, condensation domain"/>
    <property type="match status" value="1"/>
</dbReference>
<dbReference type="NCBIfam" id="TIGR01733">
    <property type="entry name" value="AA-adenyl-dom"/>
    <property type="match status" value="1"/>
</dbReference>
<dbReference type="Pfam" id="PF00109">
    <property type="entry name" value="ketoacyl-synt"/>
    <property type="match status" value="1"/>
</dbReference>
<evidence type="ECO:0000256" key="6">
    <source>
        <dbReference type="ARBA" id="ARBA00029443"/>
    </source>
</evidence>
<dbReference type="Gene3D" id="3.40.50.720">
    <property type="entry name" value="NAD(P)-binding Rossmann-like Domain"/>
    <property type="match status" value="1"/>
</dbReference>
<dbReference type="InterPro" id="IPR057737">
    <property type="entry name" value="Condensation_MtbB-like"/>
</dbReference>
<dbReference type="PROSITE" id="PS52004">
    <property type="entry name" value="KS3_2"/>
    <property type="match status" value="1"/>
</dbReference>
<dbReference type="PROSITE" id="PS50075">
    <property type="entry name" value="CARRIER"/>
    <property type="match status" value="2"/>
</dbReference>
<dbReference type="EMBL" id="JACJTC010000034">
    <property type="protein sequence ID" value="MBD2615910.1"/>
    <property type="molecule type" value="Genomic_DNA"/>
</dbReference>
<reference evidence="9 10" key="1">
    <citation type="journal article" date="2020" name="ISME J.">
        <title>Comparative genomics reveals insights into cyanobacterial evolution and habitat adaptation.</title>
        <authorList>
            <person name="Chen M.Y."/>
            <person name="Teng W.K."/>
            <person name="Zhao L."/>
            <person name="Hu C.X."/>
            <person name="Zhou Y.K."/>
            <person name="Han B.P."/>
            <person name="Song L.R."/>
            <person name="Shu W.S."/>
        </authorList>
    </citation>
    <scope>NUCLEOTIDE SEQUENCE [LARGE SCALE GENOMIC DNA]</scope>
    <source>
        <strain evidence="9 10">FACHB-252</strain>
    </source>
</reference>
<evidence type="ECO:0000313" key="10">
    <source>
        <dbReference type="Proteomes" id="UP000606396"/>
    </source>
</evidence>
<dbReference type="InterPro" id="IPR020806">
    <property type="entry name" value="PKS_PP-bd"/>
</dbReference>
<dbReference type="InterPro" id="IPR057326">
    <property type="entry name" value="KR_dom"/>
</dbReference>
<dbReference type="SMART" id="SM00825">
    <property type="entry name" value="PKS_KS"/>
    <property type="match status" value="1"/>
</dbReference>
<dbReference type="InterPro" id="IPR016036">
    <property type="entry name" value="Malonyl_transacylase_ACP-bd"/>
</dbReference>
<dbReference type="Pfam" id="PF21394">
    <property type="entry name" value="Beta-ketacyl_N"/>
    <property type="match status" value="1"/>
</dbReference>
<dbReference type="CDD" id="cd00833">
    <property type="entry name" value="PKS"/>
    <property type="match status" value="1"/>
</dbReference>
<dbReference type="SUPFAM" id="SSF53901">
    <property type="entry name" value="Thiolase-like"/>
    <property type="match status" value="1"/>
</dbReference>
<dbReference type="CDD" id="cd08953">
    <property type="entry name" value="KR_2_SDR_x"/>
    <property type="match status" value="1"/>
</dbReference>
<dbReference type="InterPro" id="IPR006162">
    <property type="entry name" value="Ppantetheine_attach_site"/>
</dbReference>
<dbReference type="Gene3D" id="3.30.559.10">
    <property type="entry name" value="Chloramphenicol acetyltransferase-like domain"/>
    <property type="match status" value="1"/>
</dbReference>
<dbReference type="CDD" id="cd19535">
    <property type="entry name" value="Cyc_NRPS"/>
    <property type="match status" value="1"/>
</dbReference>
<dbReference type="Gene3D" id="3.40.47.10">
    <property type="match status" value="1"/>
</dbReference>
<dbReference type="Pfam" id="PF00501">
    <property type="entry name" value="AMP-binding"/>
    <property type="match status" value="1"/>
</dbReference>
<feature type="domain" description="Carrier" evidence="7">
    <location>
        <begin position="1464"/>
        <end position="1539"/>
    </location>
</feature>
<sequence length="2864" mass="317464">MNQAVLSTNPDAIAVIGMAGRFPGANNINEFWDNLRNGVESITALSDAELMAMGVTPSLLQDSNYVKAKGVLENIELFDASFFGINPKEATITDPQHRIFLECAWESLENAGYNSDIYPGRIGVYAGLSQSTYLLNNILANRELIDSVGSYQIWLGNDRDFLSTLISYKLNLTGPSVVVQTACSTSLVAIHYACQSLIAGESDIALAGGVSIAVPHRVGYTYQPGGIFAPDGHCRAFDAKANGTVSGSGVGIVVLKRLEEALADRDYIYAVIQGSAINNDGAVKVGYTAPSMAGQAKAIAESYTLAGVEPESITYIETHGTGTVLGDPIEIAALNQVFCANTEKKGFCAIGSVKTNIGHLDTAAGVAGFIKTVLALKHRQIPPSLHFQEPNPQIDFANSPFYVNTTLSAWEPHGTPRRAGISSFGIGGTNAHIVVEEAPSVRKQGSQCVAEVPDAQGFATASLSVVATGVSRGDGEQGRNYQLLVVSAKTSSALETATVNLVQHLKLHSDLNLADVAYSLGIGRRAFNHRQMLVCQNLEDAIITLTSPDSPRVLSSYQECHNPPVVFMFPGQGTQYVNMGRELYQTEPIFQAAVDQCAEILQPHLGLDLRCVLYPAPIEIEIATQQLQQTAITQPALFTIEYALTKLLKSWGIQPQAMIGHSIGEYVVAHLAGVFSLAEALALVAARGRLMQQTPLGAMLAVSLSAVDVQPFLNEHCSLAAINAPSLCIVSGNVEAIAQLEHHLNKNGVKTRHLHTSHAFHSATMDSILLAFAEEVKKINFQPPQIPYISNLTGTWITATQATDPNYWLQHLRQTVLFAEGVQLLLQEPEQVLLEVGAGHTLSTFARMIGEKLSFSPKVILTTLPHPQKHQSDTQCLLNSLGQLWLTGVEVNWSGFYQHQQCYRVPLPTYPFERQRYWIEPEKPAKITDISPANLAKKPDITNWFYVPCWQQTRLPQPFHKANIGCWLIFIDECGFGSRLLNRLVTGNQDVITVKVGQQFTQIDNCTYVINPQKSEDYQALFDTLRVLGKIPQTILHLWSITTNESPSSEIELFNQTQDLGFYSLLFIVQALGKQHLGKQIKIGVVSNNIQMVTGEEILSPEKATVLGACLVIPQEYPYMTCQNIDIGSLISPSCYEEKLIDFVLAEMVAEVPNSIVAYRGNRRWIQTFEPAPLKTPDAEKPGLREGGVYLIIGGLGGIGFALAEYLAKTVQAKLILIGRSLLPATEDWQQWLDTHDPEDKISQHILKVQALKAHGAEVMVKSADVASLEQMQAVIEQASDRFGKIHGVIHAAGIFNPECFREIQQITQAQCEQQFHAKVHGLYVLQKILQGKKPDFCLLTSSLSSVLGGLGFVAYSAANLFMDAFAHKCNQSNEIPWLSINWDGWKINPEKETNNLGATLAELAIAPHEGVEVFQRVLFNTSNQVIISTADLKTRIEQWIQPQSPVITTSLHSRPNLKNAYVAAQNQLEQTIANIWQELLGVESIGVHDDFFELGGHSLLATQVIAQMCKAFQVELSLSSLFESPTIKAQADAITQIQKEQNPEKVIPVLPVITPNLGQRYQPFPLTDVQQAYWIGRSQAFELGNVATHGYIELETERLDLERLNLAVQRLIAHHDMLRAIVLPNGQQRTLPQIETYHIEILDLRGQNPTAVASQLEAVRQRMSHQLLAADRVPLFEIRASRLDDCRIRLHLSFDYLIVDAWSLGEILAPQLYQLYQNPQAVLAPLQVSFRDYVLAEIALKNTELYQRSQAYWFQRLATLPPAPELPLAKHPSTIKQPRFVRRSAHLQPTTWQQLKTRAIQAGVTPSGVLLAAFAEILSLWSKNPQFTLNLTLFNRLPLHPQVNEIVGDFTSLTLLAVDYSTPEAFLSKARRLQKQLWQDLEHRYISGVEVLRELARSQGGTTKAAIPIVFTSTLTQGTPEPDTLGLEKIGKVIYSISQTPQVWLDHQVSERDGALMWSWDAVEELFPAGLLDDMFAAYCRLLDSLATEETIWQTVTQQKPLTTRKDTASPISEALLHTLFAAQVPQQQHQPAVITPNRTLTYQQLDCLANQLAYQLRRLGVQPNTLVAVVMDKGWEQVVAVLGILHSGAAYLPIAPELPHERQWHLLQEGKVQIVLTQSWLDATLTWPDSIQRLCIDTLTLVDDIPTLETVQSSTDLAYVIYTSGSTGLPKGAMIDHRGAVNTILDINKRFAIGSGDRVLALSSLSFDLSVYDIFGTLAAGATIIIPEATSSKDPAHWLTLIQQYQVTVWNSVPALMQMLMEYANNQADILQSLRLVLLSGDWLPLSLPAQIQSVCENVQVVSLGGATEASIWSIIYPVTTVDPHWKSIPYGRPMTNQQFYVLNQMLVECPVWVVGELYIGGVGLAQGYWQDQNKTDASFIIHPQTKERLYKTGDLGRYLPDGNIEFLGREDFQVKVNGYRIELGEIEATLQQYPSVKEVVVAAVGESRENQQLVAYIVPTNHQQPEAYKPSQLPNVLLDPIERIEFKLKQSGLRQTRIDDSIVKLPDASFDEVLKQAYLQRQSYRHFQNELISLELFSQFLGCLRQLHLDGFPLPKYRYPSAGSLYPVQTYLYVKPHRIAGLTAGFYYYHPAKHSLVLLNPESAIASNIYGSNQLIFEQSAFSVFLIGQLNAIAPMYGELAKDFCLLEAGYIGQLLMNHAPEYHLGLCPIGYLEFAELREFFTLESSQILLHSFIGGKIDHTQTQQWLQPQPIQQPKAITEQLRTFVQQKLPEYMKPSAYVLLDTLPLTANGKVDRKALPLPIQEKNQADSVAPRNSIETTLVAIFTEVTKITQIGIHDNFFELGGDSLKATQAIARMREELQIELPLASLFEQPTVARLANYIADMVSDNSDCDREQGIL</sequence>
<evidence type="ECO:0000256" key="3">
    <source>
        <dbReference type="ARBA" id="ARBA00022553"/>
    </source>
</evidence>
<protein>
    <submittedName>
        <fullName evidence="9">Amino acid adenylation domain-containing protein</fullName>
    </submittedName>
</protein>
<dbReference type="SUPFAM" id="SSF52151">
    <property type="entry name" value="FabD/lysophospholipase-like"/>
    <property type="match status" value="1"/>
</dbReference>
<evidence type="ECO:0000256" key="4">
    <source>
        <dbReference type="ARBA" id="ARBA00022598"/>
    </source>
</evidence>
<dbReference type="Pfam" id="PF02801">
    <property type="entry name" value="Ketoacyl-synt_C"/>
    <property type="match status" value="1"/>
</dbReference>
<comment type="cofactor">
    <cofactor evidence="1">
        <name>pantetheine 4'-phosphate</name>
        <dbReference type="ChEBI" id="CHEBI:47942"/>
    </cofactor>
</comment>
<dbReference type="InterPro" id="IPR036736">
    <property type="entry name" value="ACP-like_sf"/>
</dbReference>
<dbReference type="InterPro" id="IPR016035">
    <property type="entry name" value="Acyl_Trfase/lysoPLipase"/>
</dbReference>
<dbReference type="CDD" id="cd02142">
    <property type="entry name" value="McbC_SagB-like_oxidoreductase"/>
    <property type="match status" value="1"/>
</dbReference>
<dbReference type="SUPFAM" id="SSF51735">
    <property type="entry name" value="NAD(P)-binding Rossmann-fold domains"/>
    <property type="match status" value="2"/>
</dbReference>
<dbReference type="SUPFAM" id="SSF52777">
    <property type="entry name" value="CoA-dependent acyltransferases"/>
    <property type="match status" value="2"/>
</dbReference>
<keyword evidence="3" id="KW-0597">Phosphoprotein</keyword>
<dbReference type="InterPro" id="IPR000873">
    <property type="entry name" value="AMP-dep_synth/lig_dom"/>
</dbReference>
<dbReference type="Pfam" id="PF00550">
    <property type="entry name" value="PP-binding"/>
    <property type="match status" value="2"/>
</dbReference>
<dbReference type="Pfam" id="PF00668">
    <property type="entry name" value="Condensation"/>
    <property type="match status" value="1"/>
</dbReference>
<dbReference type="InterPro" id="IPR020841">
    <property type="entry name" value="PKS_Beta-ketoAc_synthase_dom"/>
</dbReference>
<comment type="caution">
    <text evidence="9">The sequence shown here is derived from an EMBL/GenBank/DDBJ whole genome shotgun (WGS) entry which is preliminary data.</text>
</comment>